<dbReference type="RefSeq" id="XP_018123007.1">
    <property type="nucleotide sequence ID" value="XM_018267518.2"/>
</dbReference>
<dbReference type="OMA" id="NWYETNN"/>
<protein>
    <submittedName>
        <fullName evidence="3">Serine/threonine-protein kinase ULK4 isoform X1</fullName>
    </submittedName>
</protein>
<evidence type="ECO:0000313" key="4">
    <source>
        <dbReference type="Xenbase" id="XB-GENE-17337569"/>
    </source>
</evidence>
<dbReference type="CTD" id="108718969"/>
<keyword evidence="3" id="KW-0418">Kinase</keyword>
<dbReference type="InterPro" id="IPR011989">
    <property type="entry name" value="ARM-like"/>
</dbReference>
<keyword evidence="3" id="KW-0808">Transferase</keyword>
<proteinExistence type="predicted"/>
<dbReference type="AGR" id="Xenbase:XB-GENE-17337569"/>
<dbReference type="Proteomes" id="UP000186698">
    <property type="component" value="Chromosome 6L"/>
</dbReference>
<dbReference type="InterPro" id="IPR000719">
    <property type="entry name" value="Prot_kinase_dom"/>
</dbReference>
<dbReference type="PaxDb" id="8355-A0A1L8FWL5"/>
<dbReference type="InterPro" id="IPR011009">
    <property type="entry name" value="Kinase-like_dom_sf"/>
</dbReference>
<dbReference type="SUPFAM" id="SSF48371">
    <property type="entry name" value="ARM repeat"/>
    <property type="match status" value="1"/>
</dbReference>
<dbReference type="InterPro" id="IPR016024">
    <property type="entry name" value="ARM-type_fold"/>
</dbReference>
<dbReference type="GeneID" id="108718969"/>
<dbReference type="PROSITE" id="PS50011">
    <property type="entry name" value="PROTEIN_KINASE_DOM"/>
    <property type="match status" value="1"/>
</dbReference>
<dbReference type="PANTHER" id="PTHR46240">
    <property type="entry name" value="SER/THR PROTEIN KINASE ULK4"/>
    <property type="match status" value="1"/>
</dbReference>
<dbReference type="STRING" id="8355.A0A1L8FWL5"/>
<name>A0A1L8FWL5_XENLA</name>
<accession>A0A1L8FWL5</accession>
<dbReference type="Gene3D" id="1.25.10.10">
    <property type="entry name" value="Leucine-rich Repeat Variant"/>
    <property type="match status" value="3"/>
</dbReference>
<dbReference type="GO" id="GO:0004672">
    <property type="term" value="F:protein kinase activity"/>
    <property type="evidence" value="ECO:0007669"/>
    <property type="project" value="InterPro"/>
</dbReference>
<dbReference type="Pfam" id="PF00069">
    <property type="entry name" value="Pkinase"/>
    <property type="match status" value="1"/>
</dbReference>
<sequence length="1265" mass="141652">MENYILYEEVGKGSKSVVYKGRRKGTINFVAILRVDKSKRPEITNWVRLTHNIRHKNVVTYHEWYETSNHEWLIVELCTGGSLETVIAQDDHLPEETVREFAIGIASGLHYIHKLGILFCDLTPRKILLDGPGTLKLTNFSLSKADGENLEEFFAMIGLEESPAEHGESTTRKKQRNRRKGSPVYAAPEVIKGADFSIASDIWSLGCILYEMFSGRPPFFSESFSELLEKIISEDFHPPQGPAGSKPSTDFLALLNSLLQKDPQKRITWSELLRHPFWRDAFTDIDTAFPNISSQRVKNESLLKSDSMEVSENSTSSERTSSSFQKSFKIENPADLRPKSAMNEESNESIFLLSSCSTLRPGITSAMEKNPTDVINVQYNTEMVKSEEVCSSPQDLQSKLKDLLFIDADLIVTPVIDNPKIMKPLPLRFDAKTLGLPALSAEKLVSLKDQDWDNFLTQICSLMDSAEKAGPRVKLNLLSYLCSVASNKDISTRLINSQVFPLLIQHLRGAPNWDVRAKLLRVLGLLATHATQLNESVPVIEAISLLTEMVRDNFRNSKLKQLILPTLGELIYAVAAQEEKREHSRESWNIPLAAYTVLMRCLREEEEPIIHHMTSKIIENVCTTKASQVQGFITGDIGPSLWSLFTHSTVDSLRISAISALCRITRHSPAAFQSVIEKVGLASVINSLVTAIAKVQQYMLTMFSTLLSSGIHLPRLTQEKEFVTKIVRLLESPSTGVRAKTFLFILQVLLNNKDMLLLCCQARLVMYIERDNRKATPGKEQQSMNEYLSGCLNLLIYHIVGVLPGILGEIINALSSVSGRKHPSATQTKHLKMCIPNMTIVLHLVTSQAFRSQVLTEEFLYNFGNLLDQFRSVDTGETNLEGAVGQAASDELIRTALSVFEAITQHPALLILHHSPVLDCILPPLVSLVCSQNAEWRLFSLRLLAETTSLLVNHEDVGEGREKSLRSNSTFLCLVRDALLPKYDQILLESDPIPAYALKLLVPLTEYSSDFIRLIEENKLVPVLFQVILEHQDNVIGNVIQSGIQVLYNMVAKKDTNMKLLYEHGLVHHISNMIVETAALYLDVDDKSRLKAANAQLVLLLDILHCVLKYTTDVVRLVMQAQRSGQGGDTQTAEDLLLVNQPLTDLISLLIQLLPSEDLDIYENTSQCLKLMVQLYGGDNQDSMSPDNMESFAQVLLSKREPTQQKLLLRVIKRLITSNEKHLESMKADGDFLIQTIKRLTQDPSLNADVAVASLALEILRTVGN</sequence>
<dbReference type="Bgee" id="108718969">
    <property type="expression patterns" value="Expressed in testis and 19 other cell types or tissues"/>
</dbReference>
<dbReference type="Xenbase" id="XB-GENE-17337569">
    <property type="gene designation" value="ulk4.L"/>
</dbReference>
<dbReference type="InterPro" id="IPR045906">
    <property type="entry name" value="ULK4"/>
</dbReference>
<keyword evidence="2" id="KW-1185">Reference proteome</keyword>
<reference evidence="3" key="1">
    <citation type="submission" date="2025-08" db="UniProtKB">
        <authorList>
            <consortium name="RefSeq"/>
        </authorList>
    </citation>
    <scope>IDENTIFICATION</scope>
    <source>
        <strain evidence="3">J_2021</strain>
        <tissue evidence="3">Erythrocytes</tissue>
    </source>
</reference>
<dbReference type="Pfam" id="PF23606">
    <property type="entry name" value="HEAT_ULK4"/>
    <property type="match status" value="1"/>
</dbReference>
<evidence type="ECO:0000256" key="1">
    <source>
        <dbReference type="SAM" id="MobiDB-lite"/>
    </source>
</evidence>
<dbReference type="SUPFAM" id="SSF56112">
    <property type="entry name" value="Protein kinase-like (PK-like)"/>
    <property type="match status" value="1"/>
</dbReference>
<dbReference type="CDD" id="cd14010">
    <property type="entry name" value="STKc_ULK4"/>
    <property type="match status" value="1"/>
</dbReference>
<feature type="compositionally biased region" description="Low complexity" evidence="1">
    <location>
        <begin position="311"/>
        <end position="323"/>
    </location>
</feature>
<dbReference type="GO" id="GO:0005524">
    <property type="term" value="F:ATP binding"/>
    <property type="evidence" value="ECO:0007669"/>
    <property type="project" value="InterPro"/>
</dbReference>
<evidence type="ECO:0000313" key="3">
    <source>
        <dbReference type="RefSeq" id="XP_018123007.1"/>
    </source>
</evidence>
<evidence type="ECO:0000313" key="2">
    <source>
        <dbReference type="Proteomes" id="UP000186698"/>
    </source>
</evidence>
<dbReference type="AlphaFoldDB" id="A0A1L8FWL5"/>
<dbReference type="OrthoDB" id="24822at2759"/>
<dbReference type="Gene3D" id="1.10.510.10">
    <property type="entry name" value="Transferase(Phosphotransferase) domain 1"/>
    <property type="match status" value="1"/>
</dbReference>
<dbReference type="KEGG" id="xla:108718969"/>
<feature type="region of interest" description="Disordered" evidence="1">
    <location>
        <begin position="303"/>
        <end position="325"/>
    </location>
</feature>
<gene>
    <name evidence="3 4" type="primary">ulk4.L</name>
</gene>
<organism evidence="2 3">
    <name type="scientific">Xenopus laevis</name>
    <name type="common">African clawed frog</name>
    <dbReference type="NCBI Taxonomy" id="8355"/>
    <lineage>
        <taxon>Eukaryota</taxon>
        <taxon>Metazoa</taxon>
        <taxon>Chordata</taxon>
        <taxon>Craniata</taxon>
        <taxon>Vertebrata</taxon>
        <taxon>Euteleostomi</taxon>
        <taxon>Amphibia</taxon>
        <taxon>Batrachia</taxon>
        <taxon>Anura</taxon>
        <taxon>Pipoidea</taxon>
        <taxon>Pipidae</taxon>
        <taxon>Xenopodinae</taxon>
        <taxon>Xenopus</taxon>
        <taxon>Xenopus</taxon>
    </lineage>
</organism>
<dbReference type="PANTHER" id="PTHR46240:SF1">
    <property type="entry name" value="SERINE_THREONINE-PROTEIN KINASE ULK4"/>
    <property type="match status" value="1"/>
</dbReference>
<dbReference type="InterPro" id="IPR056981">
    <property type="entry name" value="HEAT_ULK4_RUNKEL"/>
</dbReference>